<proteinExistence type="predicted"/>
<dbReference type="Proteomes" id="UP000199421">
    <property type="component" value="Unassembled WGS sequence"/>
</dbReference>
<sequence length="133" mass="15532">MKALSNMTITEKATLYHGLCRPDQILAFLYAIRSGCYQCYNSTLKRKRPWVRLRLSTEEWLETNSRLLTLIDLHEKDMVKSPHSFANYLFRDHYHRVAILHVLDDKNNGCLDAGLRLIAKVFFQSGDKPLPKH</sequence>
<gene>
    <name evidence="1" type="ORF">SAMN05661044_00654</name>
</gene>
<organism evidence="1 2">
    <name type="scientific">Olivibacter domesticus</name>
    <name type="common">Pseudosphingobacterium domesticum</name>
    <dbReference type="NCBI Taxonomy" id="407022"/>
    <lineage>
        <taxon>Bacteria</taxon>
        <taxon>Pseudomonadati</taxon>
        <taxon>Bacteroidota</taxon>
        <taxon>Sphingobacteriia</taxon>
        <taxon>Sphingobacteriales</taxon>
        <taxon>Sphingobacteriaceae</taxon>
        <taxon>Olivibacter</taxon>
    </lineage>
</organism>
<dbReference type="STRING" id="407022.SAMN05661044_00654"/>
<evidence type="ECO:0000313" key="2">
    <source>
        <dbReference type="Proteomes" id="UP000199421"/>
    </source>
</evidence>
<dbReference type="AlphaFoldDB" id="A0A1H7IEC2"/>
<evidence type="ECO:0000313" key="1">
    <source>
        <dbReference type="EMBL" id="SEK60107.1"/>
    </source>
</evidence>
<name>A0A1H7IEC2_OLID1</name>
<dbReference type="EMBL" id="FOAF01000001">
    <property type="protein sequence ID" value="SEK60107.1"/>
    <property type="molecule type" value="Genomic_DNA"/>
</dbReference>
<keyword evidence="2" id="KW-1185">Reference proteome</keyword>
<reference evidence="2" key="1">
    <citation type="submission" date="2016-10" db="EMBL/GenBank/DDBJ databases">
        <authorList>
            <person name="Varghese N."/>
            <person name="Submissions S."/>
        </authorList>
    </citation>
    <scope>NUCLEOTIDE SEQUENCE [LARGE SCALE GENOMIC DNA]</scope>
    <source>
        <strain evidence="2">DSM 18733</strain>
    </source>
</reference>
<accession>A0A1H7IEC2</accession>
<protein>
    <submittedName>
        <fullName evidence="1">Uncharacterized protein</fullName>
    </submittedName>
</protein>